<accession>A0AAV1GJ01</accession>
<keyword evidence="2" id="KW-1185">Reference proteome</keyword>
<proteinExistence type="predicted"/>
<gene>
    <name evidence="1" type="ORF">XNOV1_A004068</name>
</gene>
<evidence type="ECO:0000313" key="1">
    <source>
        <dbReference type="EMBL" id="CAJ1073408.1"/>
    </source>
</evidence>
<reference evidence="1" key="1">
    <citation type="submission" date="2023-08" db="EMBL/GenBank/DDBJ databases">
        <authorList>
            <person name="Alioto T."/>
            <person name="Alioto T."/>
            <person name="Gomez Garrido J."/>
        </authorList>
    </citation>
    <scope>NUCLEOTIDE SEQUENCE</scope>
</reference>
<dbReference type="EMBL" id="OY660878">
    <property type="protein sequence ID" value="CAJ1073408.1"/>
    <property type="molecule type" value="Genomic_DNA"/>
</dbReference>
<sequence length="128" mass="14582">MSKSRRLILHDPAWVCELDMDMDECRDLRDQSTSDSNLHNEAMDIELCCQFDDPGLHTTRSCTPYVPGTVTPGEVSSPHYPESSYERPPSCSNLRSLYKRKLGFPGAEVVELEQRKRQRVCNMEDSAS</sequence>
<dbReference type="Proteomes" id="UP001178508">
    <property type="component" value="Chromosome 15"/>
</dbReference>
<name>A0AAV1GJ01_XYRNO</name>
<evidence type="ECO:0000313" key="2">
    <source>
        <dbReference type="Proteomes" id="UP001178508"/>
    </source>
</evidence>
<dbReference type="AlphaFoldDB" id="A0AAV1GJ01"/>
<protein>
    <submittedName>
        <fullName evidence="1">Uncharacterized protein LOC117806163 isoform X2</fullName>
    </submittedName>
</protein>
<organism evidence="1 2">
    <name type="scientific">Xyrichtys novacula</name>
    <name type="common">Pearly razorfish</name>
    <name type="synonym">Hemipteronotus novacula</name>
    <dbReference type="NCBI Taxonomy" id="13765"/>
    <lineage>
        <taxon>Eukaryota</taxon>
        <taxon>Metazoa</taxon>
        <taxon>Chordata</taxon>
        <taxon>Craniata</taxon>
        <taxon>Vertebrata</taxon>
        <taxon>Euteleostomi</taxon>
        <taxon>Actinopterygii</taxon>
        <taxon>Neopterygii</taxon>
        <taxon>Teleostei</taxon>
        <taxon>Neoteleostei</taxon>
        <taxon>Acanthomorphata</taxon>
        <taxon>Eupercaria</taxon>
        <taxon>Labriformes</taxon>
        <taxon>Labridae</taxon>
        <taxon>Xyrichtys</taxon>
    </lineage>
</organism>